<reference evidence="2" key="1">
    <citation type="submission" date="2022-03" db="EMBL/GenBank/DDBJ databases">
        <title>A functionally conserved STORR gene fusion in Papaver species that diverged 16.8 million years ago.</title>
        <authorList>
            <person name="Catania T."/>
        </authorList>
    </citation>
    <scope>NUCLEOTIDE SEQUENCE</scope>
    <source>
        <strain evidence="2">S-191538</strain>
    </source>
</reference>
<dbReference type="Proteomes" id="UP001177140">
    <property type="component" value="Unassembled WGS sequence"/>
</dbReference>
<protein>
    <submittedName>
        <fullName evidence="2">Uncharacterized protein</fullName>
    </submittedName>
</protein>
<keyword evidence="1" id="KW-0812">Transmembrane</keyword>
<dbReference type="AlphaFoldDB" id="A0AA41VLS0"/>
<accession>A0AA41VLS0</accession>
<gene>
    <name evidence="2" type="ORF">MKW94_002362</name>
</gene>
<keyword evidence="1" id="KW-0472">Membrane</keyword>
<comment type="caution">
    <text evidence="2">The sequence shown here is derived from an EMBL/GenBank/DDBJ whole genome shotgun (WGS) entry which is preliminary data.</text>
</comment>
<sequence>KMGPLIRRLGAKIISSRNFSPTKSTRNFSTKATEVGDCSICYKVVSYSVIGVLGVAFAGWVQSKKIGKPVKTILGFTVGKNA</sequence>
<evidence type="ECO:0000313" key="3">
    <source>
        <dbReference type="Proteomes" id="UP001177140"/>
    </source>
</evidence>
<organism evidence="2 3">
    <name type="scientific">Papaver nudicaule</name>
    <name type="common">Iceland poppy</name>
    <dbReference type="NCBI Taxonomy" id="74823"/>
    <lineage>
        <taxon>Eukaryota</taxon>
        <taxon>Viridiplantae</taxon>
        <taxon>Streptophyta</taxon>
        <taxon>Embryophyta</taxon>
        <taxon>Tracheophyta</taxon>
        <taxon>Spermatophyta</taxon>
        <taxon>Magnoliopsida</taxon>
        <taxon>Ranunculales</taxon>
        <taxon>Papaveraceae</taxon>
        <taxon>Papaveroideae</taxon>
        <taxon>Papaver</taxon>
    </lineage>
</organism>
<keyword evidence="1" id="KW-1133">Transmembrane helix</keyword>
<proteinExistence type="predicted"/>
<feature type="transmembrane region" description="Helical" evidence="1">
    <location>
        <begin position="44"/>
        <end position="61"/>
    </location>
</feature>
<dbReference type="EMBL" id="JAJJMA010248851">
    <property type="protein sequence ID" value="MCL7043626.1"/>
    <property type="molecule type" value="Genomic_DNA"/>
</dbReference>
<evidence type="ECO:0000256" key="1">
    <source>
        <dbReference type="SAM" id="Phobius"/>
    </source>
</evidence>
<name>A0AA41VLS0_PAPNU</name>
<keyword evidence="3" id="KW-1185">Reference proteome</keyword>
<evidence type="ECO:0000313" key="2">
    <source>
        <dbReference type="EMBL" id="MCL7043626.1"/>
    </source>
</evidence>
<feature type="non-terminal residue" evidence="2">
    <location>
        <position position="1"/>
    </location>
</feature>